<name>A0A919P4P6_9CELL</name>
<keyword evidence="5 7" id="KW-0472">Membrane</keyword>
<feature type="compositionally biased region" description="Basic and acidic residues" evidence="6">
    <location>
        <begin position="91"/>
        <end position="106"/>
    </location>
</feature>
<keyword evidence="4 7" id="KW-1133">Transmembrane helix</keyword>
<comment type="caution">
    <text evidence="9">The sequence shown here is derived from an EMBL/GenBank/DDBJ whole genome shotgun (WGS) entry which is preliminary data.</text>
</comment>
<evidence type="ECO:0000256" key="1">
    <source>
        <dbReference type="ARBA" id="ARBA00004651"/>
    </source>
</evidence>
<keyword evidence="10" id="KW-1185">Reference proteome</keyword>
<sequence>MRNVGVLLIVGLLIYSLIDIARSDDDERLGAPRVLWALLVLLVPLFGSVAWLAISRLRRSAADGGASSRGAGGRPVVRRRQGPVAPDDDPDFLRRLDQERRRREAGPSDGDSPQA</sequence>
<evidence type="ECO:0000256" key="7">
    <source>
        <dbReference type="SAM" id="Phobius"/>
    </source>
</evidence>
<dbReference type="Proteomes" id="UP000632740">
    <property type="component" value="Unassembled WGS sequence"/>
</dbReference>
<dbReference type="Pfam" id="PF13396">
    <property type="entry name" value="PLDc_N"/>
    <property type="match status" value="1"/>
</dbReference>
<gene>
    <name evidence="9" type="ORF">Cch01nite_29240</name>
</gene>
<comment type="subcellular location">
    <subcellularLocation>
        <location evidence="1">Cell membrane</location>
        <topology evidence="1">Multi-pass membrane protein</topology>
    </subcellularLocation>
</comment>
<keyword evidence="2" id="KW-1003">Cell membrane</keyword>
<evidence type="ECO:0000256" key="5">
    <source>
        <dbReference type="ARBA" id="ARBA00023136"/>
    </source>
</evidence>
<evidence type="ECO:0000256" key="3">
    <source>
        <dbReference type="ARBA" id="ARBA00022692"/>
    </source>
</evidence>
<dbReference type="GO" id="GO:0005886">
    <property type="term" value="C:plasma membrane"/>
    <property type="evidence" value="ECO:0007669"/>
    <property type="project" value="UniProtKB-SubCell"/>
</dbReference>
<evidence type="ECO:0000256" key="6">
    <source>
        <dbReference type="SAM" id="MobiDB-lite"/>
    </source>
</evidence>
<dbReference type="EMBL" id="BONK01000010">
    <property type="protein sequence ID" value="GIG22200.1"/>
    <property type="molecule type" value="Genomic_DNA"/>
</dbReference>
<accession>A0A919P4P6</accession>
<keyword evidence="3 7" id="KW-0812">Transmembrane</keyword>
<proteinExistence type="predicted"/>
<organism evidence="9 10">
    <name type="scientific">Cellulomonas chitinilytica</name>
    <dbReference type="NCBI Taxonomy" id="398759"/>
    <lineage>
        <taxon>Bacteria</taxon>
        <taxon>Bacillati</taxon>
        <taxon>Actinomycetota</taxon>
        <taxon>Actinomycetes</taxon>
        <taxon>Micrococcales</taxon>
        <taxon>Cellulomonadaceae</taxon>
        <taxon>Cellulomonas</taxon>
    </lineage>
</organism>
<feature type="domain" description="Cardiolipin synthase N-terminal" evidence="8">
    <location>
        <begin position="12"/>
        <end position="56"/>
    </location>
</feature>
<evidence type="ECO:0000256" key="2">
    <source>
        <dbReference type="ARBA" id="ARBA00022475"/>
    </source>
</evidence>
<evidence type="ECO:0000256" key="4">
    <source>
        <dbReference type="ARBA" id="ARBA00022989"/>
    </source>
</evidence>
<dbReference type="RefSeq" id="WP_203756458.1">
    <property type="nucleotide sequence ID" value="NZ_BONK01000010.1"/>
</dbReference>
<reference evidence="9" key="1">
    <citation type="submission" date="2021-01" db="EMBL/GenBank/DDBJ databases">
        <title>Whole genome shotgun sequence of Cellulomonas chitinilytica NBRC 110799.</title>
        <authorList>
            <person name="Komaki H."/>
            <person name="Tamura T."/>
        </authorList>
    </citation>
    <scope>NUCLEOTIDE SEQUENCE</scope>
    <source>
        <strain evidence="9">NBRC 110799</strain>
    </source>
</reference>
<feature type="region of interest" description="Disordered" evidence="6">
    <location>
        <begin position="59"/>
        <end position="115"/>
    </location>
</feature>
<protein>
    <recommendedName>
        <fullName evidence="8">Cardiolipin synthase N-terminal domain-containing protein</fullName>
    </recommendedName>
</protein>
<evidence type="ECO:0000313" key="9">
    <source>
        <dbReference type="EMBL" id="GIG22200.1"/>
    </source>
</evidence>
<dbReference type="AlphaFoldDB" id="A0A919P4P6"/>
<dbReference type="InterPro" id="IPR027379">
    <property type="entry name" value="CLS_N"/>
</dbReference>
<evidence type="ECO:0000313" key="10">
    <source>
        <dbReference type="Proteomes" id="UP000632740"/>
    </source>
</evidence>
<feature type="transmembrane region" description="Helical" evidence="7">
    <location>
        <begin position="33"/>
        <end position="54"/>
    </location>
</feature>
<evidence type="ECO:0000259" key="8">
    <source>
        <dbReference type="Pfam" id="PF13396"/>
    </source>
</evidence>